<dbReference type="EMBL" id="GBXM01001699">
    <property type="protein sequence ID" value="JAI06879.1"/>
    <property type="molecule type" value="Transcribed_RNA"/>
</dbReference>
<name>A0A0E9XYX0_ANGAN</name>
<evidence type="ECO:0000313" key="1">
    <source>
        <dbReference type="EMBL" id="JAI06879.1"/>
    </source>
</evidence>
<reference evidence="1" key="2">
    <citation type="journal article" date="2015" name="Fish Shellfish Immunol.">
        <title>Early steps in the European eel (Anguilla anguilla)-Vibrio vulnificus interaction in the gills: Role of the RtxA13 toxin.</title>
        <authorList>
            <person name="Callol A."/>
            <person name="Pajuelo D."/>
            <person name="Ebbesson L."/>
            <person name="Teles M."/>
            <person name="MacKenzie S."/>
            <person name="Amaro C."/>
        </authorList>
    </citation>
    <scope>NUCLEOTIDE SEQUENCE</scope>
</reference>
<reference evidence="1" key="1">
    <citation type="submission" date="2014-11" db="EMBL/GenBank/DDBJ databases">
        <authorList>
            <person name="Amaro Gonzalez C."/>
        </authorList>
    </citation>
    <scope>NUCLEOTIDE SEQUENCE</scope>
</reference>
<dbReference type="AlphaFoldDB" id="A0A0E9XYX0"/>
<accession>A0A0E9XYX0</accession>
<protein>
    <submittedName>
        <fullName evidence="1">Uncharacterized protein</fullName>
    </submittedName>
</protein>
<proteinExistence type="predicted"/>
<organism evidence="1">
    <name type="scientific">Anguilla anguilla</name>
    <name type="common">European freshwater eel</name>
    <name type="synonym">Muraena anguilla</name>
    <dbReference type="NCBI Taxonomy" id="7936"/>
    <lineage>
        <taxon>Eukaryota</taxon>
        <taxon>Metazoa</taxon>
        <taxon>Chordata</taxon>
        <taxon>Craniata</taxon>
        <taxon>Vertebrata</taxon>
        <taxon>Euteleostomi</taxon>
        <taxon>Actinopterygii</taxon>
        <taxon>Neopterygii</taxon>
        <taxon>Teleostei</taxon>
        <taxon>Anguilliformes</taxon>
        <taxon>Anguillidae</taxon>
        <taxon>Anguilla</taxon>
    </lineage>
</organism>
<sequence>MVIRFSTPPESFLQQGFVCPEPGTLHF</sequence>